<organism evidence="3 4">
    <name type="scientific">Acer yangbiense</name>
    <dbReference type="NCBI Taxonomy" id="1000413"/>
    <lineage>
        <taxon>Eukaryota</taxon>
        <taxon>Viridiplantae</taxon>
        <taxon>Streptophyta</taxon>
        <taxon>Embryophyta</taxon>
        <taxon>Tracheophyta</taxon>
        <taxon>Spermatophyta</taxon>
        <taxon>Magnoliopsida</taxon>
        <taxon>eudicotyledons</taxon>
        <taxon>Gunneridae</taxon>
        <taxon>Pentapetalae</taxon>
        <taxon>rosids</taxon>
        <taxon>malvids</taxon>
        <taxon>Sapindales</taxon>
        <taxon>Sapindaceae</taxon>
        <taxon>Hippocastanoideae</taxon>
        <taxon>Acereae</taxon>
        <taxon>Acer</taxon>
    </lineage>
</organism>
<evidence type="ECO:0000259" key="2">
    <source>
        <dbReference type="Pfam" id="PF14392"/>
    </source>
</evidence>
<dbReference type="EMBL" id="VAHF01000012">
    <property type="protein sequence ID" value="TXG48501.1"/>
    <property type="molecule type" value="Genomic_DNA"/>
</dbReference>
<name>A0A5C7GUT9_9ROSI</name>
<feature type="domain" description="Zinc knuckle CX2CX4HX4C" evidence="2">
    <location>
        <begin position="84"/>
        <end position="132"/>
    </location>
</feature>
<feature type="compositionally biased region" description="Basic and acidic residues" evidence="1">
    <location>
        <begin position="218"/>
        <end position="233"/>
    </location>
</feature>
<comment type="caution">
    <text evidence="3">The sequence shown here is derived from an EMBL/GenBank/DDBJ whole genome shotgun (WGS) entry which is preliminary data.</text>
</comment>
<evidence type="ECO:0000313" key="4">
    <source>
        <dbReference type="Proteomes" id="UP000323000"/>
    </source>
</evidence>
<evidence type="ECO:0000256" key="1">
    <source>
        <dbReference type="SAM" id="MobiDB-lite"/>
    </source>
</evidence>
<reference evidence="4" key="1">
    <citation type="journal article" date="2019" name="Gigascience">
        <title>De novo genome assembly of the endangered Acer yangbiense, a plant species with extremely small populations endemic to Yunnan Province, China.</title>
        <authorList>
            <person name="Yang J."/>
            <person name="Wariss H.M."/>
            <person name="Tao L."/>
            <person name="Zhang R."/>
            <person name="Yun Q."/>
            <person name="Hollingsworth P."/>
            <person name="Dao Z."/>
            <person name="Luo G."/>
            <person name="Guo H."/>
            <person name="Ma Y."/>
            <person name="Sun W."/>
        </authorList>
    </citation>
    <scope>NUCLEOTIDE SEQUENCE [LARGE SCALE GENOMIC DNA]</scope>
    <source>
        <strain evidence="4">cv. Malutang</strain>
    </source>
</reference>
<dbReference type="PANTHER" id="PTHR31286">
    <property type="entry name" value="GLYCINE-RICH CELL WALL STRUCTURAL PROTEIN 1.8-LIKE"/>
    <property type="match status" value="1"/>
</dbReference>
<accession>A0A5C7GUT9</accession>
<dbReference type="InterPro" id="IPR040256">
    <property type="entry name" value="At4g02000-like"/>
</dbReference>
<gene>
    <name evidence="3" type="ORF">EZV62_024376</name>
</gene>
<evidence type="ECO:0000313" key="3">
    <source>
        <dbReference type="EMBL" id="TXG48501.1"/>
    </source>
</evidence>
<keyword evidence="4" id="KW-1185">Reference proteome</keyword>
<dbReference type="AlphaFoldDB" id="A0A5C7GUT9"/>
<feature type="region of interest" description="Disordered" evidence="1">
    <location>
        <begin position="196"/>
        <end position="233"/>
    </location>
</feature>
<dbReference type="InterPro" id="IPR025836">
    <property type="entry name" value="Zn_knuckle_CX2CX4HX4C"/>
</dbReference>
<dbReference type="Pfam" id="PF14392">
    <property type="entry name" value="zf-CCHC_4"/>
    <property type="match status" value="1"/>
</dbReference>
<proteinExistence type="predicted"/>
<feature type="compositionally biased region" description="Polar residues" evidence="1">
    <location>
        <begin position="196"/>
        <end position="215"/>
    </location>
</feature>
<sequence length="351" mass="40043">MIWSRIPWHFDHNLIILEKPKGAGDISKLSFRMVDFWLQIHNIPLMCMNRHMAKYLAEQLGTAVELPANSRECMGRFIRVKVRIDISKPLMRCLRLNVDDSGEITTAILLYERLPEFCYAYGIIGHGLSDCPNDDARLEALEGIFTKYGHWLRAASDEGTKHPTMAQIVNIQAVRGPESVMGRDMEMIDSENVNPHVQGTQIDSSENEGNSSKAASQKLKEGSQADGKLDVRDSYRSEFDGGRKRKISLISPQDSPEAKKKKEGMGNLRTFSALKRAVHKYSPVLLFLCYVDAHIKMEDGFLWRFSDFYGNPNPSLRKTSWDLLRRLKEIDNLPWVCGGDFYELLCLNEKL</sequence>
<dbReference type="Proteomes" id="UP000323000">
    <property type="component" value="Chromosome 12"/>
</dbReference>
<protein>
    <recommendedName>
        <fullName evidence="2">Zinc knuckle CX2CX4HX4C domain-containing protein</fullName>
    </recommendedName>
</protein>
<dbReference type="PANTHER" id="PTHR31286:SF167">
    <property type="entry name" value="OS09G0268800 PROTEIN"/>
    <property type="match status" value="1"/>
</dbReference>